<feature type="domain" description="ATP-grasp" evidence="5">
    <location>
        <begin position="111"/>
        <end position="308"/>
    </location>
</feature>
<dbReference type="InterPro" id="IPR011761">
    <property type="entry name" value="ATP-grasp"/>
</dbReference>
<dbReference type="SUPFAM" id="SSF56059">
    <property type="entry name" value="Glutathione synthetase ATP-binding domain-like"/>
    <property type="match status" value="1"/>
</dbReference>
<dbReference type="Gene3D" id="3.30.470.20">
    <property type="entry name" value="ATP-grasp fold, B domain"/>
    <property type="match status" value="1"/>
</dbReference>
<dbReference type="Gene3D" id="3.30.1490.20">
    <property type="entry name" value="ATP-grasp fold, A domain"/>
    <property type="match status" value="1"/>
</dbReference>
<protein>
    <submittedName>
        <fullName evidence="6">ATP-grasp domain-containing protein</fullName>
    </submittedName>
</protein>
<dbReference type="InterPro" id="IPR052032">
    <property type="entry name" value="ATP-dep_AA_Ligase"/>
</dbReference>
<dbReference type="InterPro" id="IPR040570">
    <property type="entry name" value="LAL_C2"/>
</dbReference>
<dbReference type="Pfam" id="PF13535">
    <property type="entry name" value="ATP-grasp_4"/>
    <property type="match status" value="1"/>
</dbReference>
<dbReference type="GO" id="GO:0046872">
    <property type="term" value="F:metal ion binding"/>
    <property type="evidence" value="ECO:0007669"/>
    <property type="project" value="InterPro"/>
</dbReference>
<dbReference type="PANTHER" id="PTHR43585">
    <property type="entry name" value="FUMIPYRROLE BIOSYNTHESIS PROTEIN C"/>
    <property type="match status" value="1"/>
</dbReference>
<dbReference type="Proteomes" id="UP000246635">
    <property type="component" value="Unassembled WGS sequence"/>
</dbReference>
<proteinExistence type="predicted"/>
<dbReference type="Gene3D" id="3.40.50.20">
    <property type="match status" value="1"/>
</dbReference>
<reference evidence="6 7" key="1">
    <citation type="submission" date="2018-05" db="EMBL/GenBank/DDBJ databases">
        <title>Genomic Encyclopedia of Type Strains, Phase III (KMG-III): the genomes of soil and plant-associated and newly described type strains.</title>
        <authorList>
            <person name="Whitman W."/>
        </authorList>
    </citation>
    <scope>NUCLEOTIDE SEQUENCE [LARGE SCALE GENOMIC DNA]</scope>
    <source>
        <strain evidence="6 7">CECT 5696</strain>
    </source>
</reference>
<keyword evidence="3 4" id="KW-0067">ATP-binding</keyword>
<gene>
    <name evidence="6" type="ORF">DFQ01_108139</name>
</gene>
<evidence type="ECO:0000256" key="1">
    <source>
        <dbReference type="ARBA" id="ARBA00022598"/>
    </source>
</evidence>
<dbReference type="PROSITE" id="PS50975">
    <property type="entry name" value="ATP_GRASP"/>
    <property type="match status" value="1"/>
</dbReference>
<comment type="caution">
    <text evidence="6">The sequence shown here is derived from an EMBL/GenBank/DDBJ whole genome shotgun (WGS) entry which is preliminary data.</text>
</comment>
<dbReference type="InterPro" id="IPR013815">
    <property type="entry name" value="ATP_grasp_subdomain_1"/>
</dbReference>
<keyword evidence="7" id="KW-1185">Reference proteome</keyword>
<evidence type="ECO:0000256" key="3">
    <source>
        <dbReference type="ARBA" id="ARBA00022840"/>
    </source>
</evidence>
<accession>A0A2V2YV12</accession>
<keyword evidence="2 4" id="KW-0547">Nucleotide-binding</keyword>
<organism evidence="6 7">
    <name type="scientific">Paenibacillus cellulosilyticus</name>
    <dbReference type="NCBI Taxonomy" id="375489"/>
    <lineage>
        <taxon>Bacteria</taxon>
        <taxon>Bacillati</taxon>
        <taxon>Bacillota</taxon>
        <taxon>Bacilli</taxon>
        <taxon>Bacillales</taxon>
        <taxon>Paenibacillaceae</taxon>
        <taxon>Paenibacillus</taxon>
    </lineage>
</organism>
<evidence type="ECO:0000313" key="7">
    <source>
        <dbReference type="Proteomes" id="UP000246635"/>
    </source>
</evidence>
<dbReference type="RefSeq" id="WP_174812679.1">
    <property type="nucleotide sequence ID" value="NZ_CP054612.1"/>
</dbReference>
<dbReference type="GO" id="GO:0016874">
    <property type="term" value="F:ligase activity"/>
    <property type="evidence" value="ECO:0007669"/>
    <property type="project" value="UniProtKB-KW"/>
</dbReference>
<dbReference type="GO" id="GO:0005524">
    <property type="term" value="F:ATP binding"/>
    <property type="evidence" value="ECO:0007669"/>
    <property type="project" value="UniProtKB-UniRule"/>
</dbReference>
<sequence length="409" mass="46103">MNTLVYLSDYPHCFEPLLNYRDIHKVLIVEEGTTTEQQHLYFDEIHTVSSMLRLDEFEAIFTNLASLGTIQAIIVPDEDYVAIGGYLRSKFNIPGLNEQQTRNVRDKFVMKELVRAAGINGCYSVSIQDPDELPEHIVHIGYPVIVKPVDGAGTAHTYRLNSQADLDNYLQSYRKQWRQIVVEPFIEGKEFHCDSIIVDGEVVFSSVGEYLFNCLDVVNKKGPLGMIIYPASADSIPHIRAIKEMNTQVVKTLGITKSVCHSEMFLQPSGKLYFGEIGARVGGGQIIPPCVRNSYGFDLLQTLVDLEMGQWKLELQEKPGVYTGVICFPSRQGIVRNISKPDDFRDFPGIIQARIFNKPGDQLNDMTNTMTRTGLAVAEGDCLEQVRERLMNVYSAFVLEVEHETLINL</sequence>
<dbReference type="PANTHER" id="PTHR43585:SF2">
    <property type="entry name" value="ATP-GRASP ENZYME FSQD"/>
    <property type="match status" value="1"/>
</dbReference>
<name>A0A2V2YV12_9BACL</name>
<dbReference type="Pfam" id="PF18603">
    <property type="entry name" value="LAL_C2"/>
    <property type="match status" value="1"/>
</dbReference>
<evidence type="ECO:0000256" key="2">
    <source>
        <dbReference type="ARBA" id="ARBA00022741"/>
    </source>
</evidence>
<keyword evidence="1" id="KW-0436">Ligase</keyword>
<dbReference type="EMBL" id="QGTQ01000008">
    <property type="protein sequence ID" value="PWW02862.1"/>
    <property type="molecule type" value="Genomic_DNA"/>
</dbReference>
<evidence type="ECO:0000256" key="4">
    <source>
        <dbReference type="PROSITE-ProRule" id="PRU00409"/>
    </source>
</evidence>
<evidence type="ECO:0000259" key="5">
    <source>
        <dbReference type="PROSITE" id="PS50975"/>
    </source>
</evidence>
<dbReference type="AlphaFoldDB" id="A0A2V2YV12"/>
<evidence type="ECO:0000313" key="6">
    <source>
        <dbReference type="EMBL" id="PWW02862.1"/>
    </source>
</evidence>